<protein>
    <submittedName>
        <fullName evidence="2">Hypothetical_protein</fullName>
    </submittedName>
</protein>
<reference evidence="2 3" key="2">
    <citation type="submission" date="2024-07" db="EMBL/GenBank/DDBJ databases">
        <authorList>
            <person name="Akdeniz Z."/>
        </authorList>
    </citation>
    <scope>NUCLEOTIDE SEQUENCE [LARGE SCALE GENOMIC DNA]</scope>
</reference>
<comment type="caution">
    <text evidence="1">The sequence shown here is derived from an EMBL/GenBank/DDBJ whole genome shotgun (WGS) entry which is preliminary data.</text>
</comment>
<reference evidence="1" key="1">
    <citation type="submission" date="2023-06" db="EMBL/GenBank/DDBJ databases">
        <authorList>
            <person name="Kurt Z."/>
        </authorList>
    </citation>
    <scope>NUCLEOTIDE SEQUENCE</scope>
</reference>
<evidence type="ECO:0000313" key="2">
    <source>
        <dbReference type="EMBL" id="CAL6053941.1"/>
    </source>
</evidence>
<gene>
    <name evidence="2" type="ORF">HINF_LOCUS45797</name>
    <name evidence="1" type="ORF">HINF_LOCUS56228</name>
</gene>
<evidence type="ECO:0000313" key="1">
    <source>
        <dbReference type="EMBL" id="CAI9968583.1"/>
    </source>
</evidence>
<dbReference type="EMBL" id="CATOUU010001045">
    <property type="protein sequence ID" value="CAI9968583.1"/>
    <property type="molecule type" value="Genomic_DNA"/>
</dbReference>
<keyword evidence="3" id="KW-1185">Reference proteome</keyword>
<proteinExistence type="predicted"/>
<dbReference type="AlphaFoldDB" id="A0AA86R991"/>
<dbReference type="Proteomes" id="UP001642409">
    <property type="component" value="Unassembled WGS sequence"/>
</dbReference>
<accession>A0AA86R991</accession>
<name>A0AA86R991_9EUKA</name>
<sequence>MKQEFAKKPESDYMIKMTKRYSSQVENGKLVVDNDQEITHFMFTDYLLEFEQQQINVQPVSALSNINQFSAEQNFITDFPSIKSLPHFNYSFVSPQNTPNTQDLENYHRSTNFSTSVQQLSTQIQNSKQATIDILNEAKDDPFIKKYQYINLYIYIYIYICLTL</sequence>
<dbReference type="EMBL" id="CAXDID020000200">
    <property type="protein sequence ID" value="CAL6053941.1"/>
    <property type="molecule type" value="Genomic_DNA"/>
</dbReference>
<organism evidence="1">
    <name type="scientific">Hexamita inflata</name>
    <dbReference type="NCBI Taxonomy" id="28002"/>
    <lineage>
        <taxon>Eukaryota</taxon>
        <taxon>Metamonada</taxon>
        <taxon>Diplomonadida</taxon>
        <taxon>Hexamitidae</taxon>
        <taxon>Hexamitinae</taxon>
        <taxon>Hexamita</taxon>
    </lineage>
</organism>
<evidence type="ECO:0000313" key="3">
    <source>
        <dbReference type="Proteomes" id="UP001642409"/>
    </source>
</evidence>